<keyword evidence="1" id="KW-0732">Signal</keyword>
<dbReference type="Proteomes" id="UP000503447">
    <property type="component" value="Chromosome"/>
</dbReference>
<name>A0A6M5Z0P1_9BACT</name>
<evidence type="ECO:0000313" key="3">
    <source>
        <dbReference type="Proteomes" id="UP000503447"/>
    </source>
</evidence>
<dbReference type="AlphaFoldDB" id="A0A6M5Z0P1"/>
<feature type="chain" id="PRO_5026897760" description="Lipoprotein" evidence="1">
    <location>
        <begin position="18"/>
        <end position="169"/>
    </location>
</feature>
<dbReference type="PROSITE" id="PS51257">
    <property type="entry name" value="PROKAR_LIPOPROTEIN"/>
    <property type="match status" value="1"/>
</dbReference>
<dbReference type="KEGG" id="ftj:FTUN_7351"/>
<keyword evidence="3" id="KW-1185">Reference proteome</keyword>
<organism evidence="2 3">
    <name type="scientific">Frigoriglobus tundricola</name>
    <dbReference type="NCBI Taxonomy" id="2774151"/>
    <lineage>
        <taxon>Bacteria</taxon>
        <taxon>Pseudomonadati</taxon>
        <taxon>Planctomycetota</taxon>
        <taxon>Planctomycetia</taxon>
        <taxon>Gemmatales</taxon>
        <taxon>Gemmataceae</taxon>
        <taxon>Frigoriglobus</taxon>
    </lineage>
</organism>
<evidence type="ECO:0000256" key="1">
    <source>
        <dbReference type="SAM" id="SignalP"/>
    </source>
</evidence>
<protein>
    <recommendedName>
        <fullName evidence="4">Lipoprotein</fullName>
    </recommendedName>
</protein>
<gene>
    <name evidence="2" type="ORF">FTUN_7351</name>
</gene>
<reference evidence="3" key="1">
    <citation type="submission" date="2020-05" db="EMBL/GenBank/DDBJ databases">
        <title>Frigoriglobus tundricola gen. nov., sp. nov., a psychrotolerant cellulolytic planctomycete of the family Gemmataceae with two divergent copies of 16S rRNA gene.</title>
        <authorList>
            <person name="Kulichevskaya I.S."/>
            <person name="Ivanova A.A."/>
            <person name="Naumoff D.G."/>
            <person name="Beletsky A.V."/>
            <person name="Rijpstra W.I.C."/>
            <person name="Sinninghe Damste J.S."/>
            <person name="Mardanov A.V."/>
            <person name="Ravin N.V."/>
            <person name="Dedysh S.N."/>
        </authorList>
    </citation>
    <scope>NUCLEOTIDE SEQUENCE [LARGE SCALE GENOMIC DNA]</scope>
    <source>
        <strain evidence="3">PL17</strain>
    </source>
</reference>
<sequence>MRGIMLRALPVCVAAFATGCFLTNSSVGPATSHNTPTHAYWHEVGAVLTEKSTGNDMKDLLPFIRNQTEKLRTLSTDGVDPALVAAVADLVKCEDEVLRRADMAGEDPSVMRSNKEVAAAFAEANRLAFESKKRLAAMRDSLNDRLGGGFGPINVGGTGGGGGARRGHF</sequence>
<proteinExistence type="predicted"/>
<feature type="signal peptide" evidence="1">
    <location>
        <begin position="1"/>
        <end position="17"/>
    </location>
</feature>
<evidence type="ECO:0008006" key="4">
    <source>
        <dbReference type="Google" id="ProtNLM"/>
    </source>
</evidence>
<evidence type="ECO:0000313" key="2">
    <source>
        <dbReference type="EMBL" id="QJW99728.1"/>
    </source>
</evidence>
<dbReference type="EMBL" id="CP053452">
    <property type="protein sequence ID" value="QJW99728.1"/>
    <property type="molecule type" value="Genomic_DNA"/>
</dbReference>
<accession>A0A6M5Z0P1</accession>
<dbReference type="RefSeq" id="WP_171474643.1">
    <property type="nucleotide sequence ID" value="NZ_CP053452.2"/>
</dbReference>